<protein>
    <submittedName>
        <fullName evidence="2">Uncharacterized protein</fullName>
    </submittedName>
</protein>
<comment type="caution">
    <text evidence="2">The sequence shown here is derived from an EMBL/GenBank/DDBJ whole genome shotgun (WGS) entry which is preliminary data.</text>
</comment>
<accession>A0A6V8NR92</accession>
<gene>
    <name evidence="2" type="ORF">HKBW3S06_01130</name>
</gene>
<evidence type="ECO:0000313" key="3">
    <source>
        <dbReference type="Proteomes" id="UP000580051"/>
    </source>
</evidence>
<dbReference type="Proteomes" id="UP000580051">
    <property type="component" value="Unassembled WGS sequence"/>
</dbReference>
<proteinExistence type="predicted"/>
<sequence length="80" mass="8843">MRIGFQAGDLPIALRKGKTGHFTNLSKKRSQIGSDEKDQAHDDQPDKQGPKEISPVRSHTPDHKEKKQSQIGKGQQAADL</sequence>
<dbReference type="AlphaFoldDB" id="A0A6V8NR92"/>
<name>A0A6V8NR92_9ACTN</name>
<feature type="region of interest" description="Disordered" evidence="1">
    <location>
        <begin position="1"/>
        <end position="80"/>
    </location>
</feature>
<feature type="compositionally biased region" description="Basic and acidic residues" evidence="1">
    <location>
        <begin position="34"/>
        <end position="50"/>
    </location>
</feature>
<evidence type="ECO:0000313" key="2">
    <source>
        <dbReference type="EMBL" id="GFP21904.1"/>
    </source>
</evidence>
<evidence type="ECO:0000256" key="1">
    <source>
        <dbReference type="SAM" id="MobiDB-lite"/>
    </source>
</evidence>
<organism evidence="2 3">
    <name type="scientific">Candidatus Hakubella thermalkaliphila</name>
    <dbReference type="NCBI Taxonomy" id="2754717"/>
    <lineage>
        <taxon>Bacteria</taxon>
        <taxon>Bacillati</taxon>
        <taxon>Actinomycetota</taxon>
        <taxon>Actinomycetota incertae sedis</taxon>
        <taxon>Candidatus Hakubellales</taxon>
        <taxon>Candidatus Hakubellaceae</taxon>
        <taxon>Candidatus Hakubella</taxon>
    </lineage>
</organism>
<reference evidence="2 3" key="1">
    <citation type="journal article" date="2020" name="Front. Microbiol.">
        <title>Single-cell genomics of novel Actinobacteria with the Wood-Ljungdahl pathway discovered in a serpentinizing system.</title>
        <authorList>
            <person name="Merino N."/>
            <person name="Kawai M."/>
            <person name="Boyd E.S."/>
            <person name="Colman D.R."/>
            <person name="McGlynn S.E."/>
            <person name="Nealson K.H."/>
            <person name="Kurokawa K."/>
            <person name="Hongoh Y."/>
        </authorList>
    </citation>
    <scope>NUCLEOTIDE SEQUENCE [LARGE SCALE GENOMIC DNA]</scope>
    <source>
        <strain evidence="2 3">S06</strain>
    </source>
</reference>
<dbReference type="EMBL" id="BLRV01000135">
    <property type="protein sequence ID" value="GFP21904.1"/>
    <property type="molecule type" value="Genomic_DNA"/>
</dbReference>
<feature type="compositionally biased region" description="Basic and acidic residues" evidence="1">
    <location>
        <begin position="59"/>
        <end position="68"/>
    </location>
</feature>